<dbReference type="GO" id="GO:0030170">
    <property type="term" value="F:pyridoxal phosphate binding"/>
    <property type="evidence" value="ECO:0007669"/>
    <property type="project" value="InterPro"/>
</dbReference>
<evidence type="ECO:0000313" key="8">
    <source>
        <dbReference type="Proteomes" id="UP000688137"/>
    </source>
</evidence>
<dbReference type="Proteomes" id="UP000688137">
    <property type="component" value="Unassembled WGS sequence"/>
</dbReference>
<keyword evidence="4" id="KW-0808">Transferase</keyword>
<keyword evidence="3" id="KW-0032">Aminotransferase</keyword>
<evidence type="ECO:0000256" key="5">
    <source>
        <dbReference type="ARBA" id="ARBA00022898"/>
    </source>
</evidence>
<evidence type="ECO:0000256" key="1">
    <source>
        <dbReference type="ARBA" id="ARBA00001933"/>
    </source>
</evidence>
<keyword evidence="8" id="KW-1185">Reference proteome</keyword>
<evidence type="ECO:0000256" key="2">
    <source>
        <dbReference type="ARBA" id="ARBA00007441"/>
    </source>
</evidence>
<dbReference type="InterPro" id="IPR004838">
    <property type="entry name" value="NHTrfase_class1_PyrdxlP-BS"/>
</dbReference>
<evidence type="ECO:0000256" key="3">
    <source>
        <dbReference type="ARBA" id="ARBA00022576"/>
    </source>
</evidence>
<comment type="caution">
    <text evidence="7">The sequence shown here is derived from an EMBL/GenBank/DDBJ whole genome shotgun (WGS) entry which is preliminary data.</text>
</comment>
<gene>
    <name evidence="7" type="ORF">PPRIM_AZ9-3.1.T0370150</name>
</gene>
<name>A0A8S1LG10_PARPR</name>
<reference evidence="7" key="1">
    <citation type="submission" date="2021-01" db="EMBL/GenBank/DDBJ databases">
        <authorList>
            <consortium name="Genoscope - CEA"/>
            <person name="William W."/>
        </authorList>
    </citation>
    <scope>NUCLEOTIDE SEQUENCE</scope>
</reference>
<dbReference type="EMBL" id="CAJJDM010000036">
    <property type="protein sequence ID" value="CAD8065205.1"/>
    <property type="molecule type" value="Genomic_DNA"/>
</dbReference>
<keyword evidence="5" id="KW-0663">Pyridoxal phosphate</keyword>
<dbReference type="PANTHER" id="PTHR43807">
    <property type="entry name" value="FI04487P"/>
    <property type="match status" value="1"/>
</dbReference>
<sequence length="425" mass="48490">MQPIANRMLNYLQPQMYAKFTMLANQKGCVNLGQGFPNFPSPQMLRDALSEEAQTESLQYTMTSGHPKLLNSASKFFEQQIGCKVNVDKEIMVSSGAQAVLSCVMQGVLNPGDEVILFDPAFDLYRPMIEFQGAKHIGVPIIPKKLNNKQEIIKRYRNGKFQYSQDDDWELDFNYLEKVINKKTKLLLLNSPMNPIGKVFSTEEYNQLADILDKHPQVVVCEDAAYHHITFGKYQPFNYPRCITHPRLKDKTVCVTSAGKMYSATGLRIGFAVGNEEIIKGIKAAQTYHIFCLNPVIQTATARCLDQTIDGKYFQSVKNLYEEQANMLLKGLVDSRLNMNYWVPQGGYFVVTDISEIQIPEKYFNDNGVRLTRDFAFAYYMINEFGVVCIPCSPYYENKALGQNYVRWAFCKTSETIQDAINRLK</sequence>
<organism evidence="7 8">
    <name type="scientific">Paramecium primaurelia</name>
    <dbReference type="NCBI Taxonomy" id="5886"/>
    <lineage>
        <taxon>Eukaryota</taxon>
        <taxon>Sar</taxon>
        <taxon>Alveolata</taxon>
        <taxon>Ciliophora</taxon>
        <taxon>Intramacronucleata</taxon>
        <taxon>Oligohymenophorea</taxon>
        <taxon>Peniculida</taxon>
        <taxon>Parameciidae</taxon>
        <taxon>Paramecium</taxon>
    </lineage>
</organism>
<dbReference type="PANTHER" id="PTHR43807:SF20">
    <property type="entry name" value="FI04487P"/>
    <property type="match status" value="1"/>
</dbReference>
<dbReference type="AlphaFoldDB" id="A0A8S1LG10"/>
<dbReference type="CDD" id="cd00609">
    <property type="entry name" value="AAT_like"/>
    <property type="match status" value="1"/>
</dbReference>
<comment type="cofactor">
    <cofactor evidence="1">
        <name>pyridoxal 5'-phosphate</name>
        <dbReference type="ChEBI" id="CHEBI:597326"/>
    </cofactor>
</comment>
<feature type="domain" description="Aminotransferase class I/classII large" evidence="6">
    <location>
        <begin position="28"/>
        <end position="424"/>
    </location>
</feature>
<dbReference type="InterPro" id="IPR004839">
    <property type="entry name" value="Aminotransferase_I/II_large"/>
</dbReference>
<evidence type="ECO:0000313" key="7">
    <source>
        <dbReference type="EMBL" id="CAD8065205.1"/>
    </source>
</evidence>
<dbReference type="FunFam" id="3.40.640.10:FF:000247">
    <property type="entry name" value="Aminotransferase, class I"/>
    <property type="match status" value="1"/>
</dbReference>
<evidence type="ECO:0000256" key="4">
    <source>
        <dbReference type="ARBA" id="ARBA00022679"/>
    </source>
</evidence>
<dbReference type="GO" id="GO:0005737">
    <property type="term" value="C:cytoplasm"/>
    <property type="evidence" value="ECO:0007669"/>
    <property type="project" value="TreeGrafter"/>
</dbReference>
<accession>A0A8S1LG10</accession>
<dbReference type="GO" id="GO:0016212">
    <property type="term" value="F:kynurenine-oxoglutarate transaminase activity"/>
    <property type="evidence" value="ECO:0007669"/>
    <property type="project" value="TreeGrafter"/>
</dbReference>
<dbReference type="PROSITE" id="PS00105">
    <property type="entry name" value="AA_TRANSFER_CLASS_1"/>
    <property type="match status" value="1"/>
</dbReference>
<dbReference type="Pfam" id="PF00155">
    <property type="entry name" value="Aminotran_1_2"/>
    <property type="match status" value="1"/>
</dbReference>
<protein>
    <recommendedName>
        <fullName evidence="6">Aminotransferase class I/classII large domain-containing protein</fullName>
    </recommendedName>
</protein>
<comment type="similarity">
    <text evidence="2">Belongs to the class-I pyridoxal-phosphate-dependent aminotransferase family.</text>
</comment>
<dbReference type="OMA" id="LGWSVWP"/>
<proteinExistence type="inferred from homology"/>
<evidence type="ECO:0000259" key="6">
    <source>
        <dbReference type="Pfam" id="PF00155"/>
    </source>
</evidence>
<dbReference type="InterPro" id="IPR051326">
    <property type="entry name" value="Kynurenine-oxoglutarate_AT"/>
</dbReference>